<accession>A0A9W8ZR21</accession>
<comment type="caution">
    <text evidence="15">The sequence shown here is derived from an EMBL/GenBank/DDBJ whole genome shotgun (WGS) entry which is preliminary data.</text>
</comment>
<evidence type="ECO:0000256" key="2">
    <source>
        <dbReference type="ARBA" id="ARBA00010320"/>
    </source>
</evidence>
<dbReference type="InterPro" id="IPR012677">
    <property type="entry name" value="Nucleotide-bd_a/b_plait_sf"/>
</dbReference>
<keyword evidence="11" id="KW-0507">mRNA processing</keyword>
<keyword evidence="8 11" id="KW-0496">Mitochondrion</keyword>
<evidence type="ECO:0000256" key="11">
    <source>
        <dbReference type="RuleBase" id="RU367108"/>
    </source>
</evidence>
<dbReference type="InterPro" id="IPR027417">
    <property type="entry name" value="P-loop_NTPase"/>
</dbReference>
<keyword evidence="5 11" id="KW-0999">Mitochondrion inner membrane</keyword>
<comment type="similarity">
    <text evidence="2 11">Belongs to the YME2 family.</text>
</comment>
<gene>
    <name evidence="15" type="ORF">C8J55DRAFT_529766</name>
</gene>
<keyword evidence="9" id="KW-0472">Membrane</keyword>
<feature type="coiled-coil region" evidence="12">
    <location>
        <begin position="805"/>
        <end position="832"/>
    </location>
</feature>
<dbReference type="InterPro" id="IPR035979">
    <property type="entry name" value="RBD_domain_sf"/>
</dbReference>
<evidence type="ECO:0000256" key="8">
    <source>
        <dbReference type="ARBA" id="ARBA00023128"/>
    </source>
</evidence>
<evidence type="ECO:0000256" key="6">
    <source>
        <dbReference type="ARBA" id="ARBA00022946"/>
    </source>
</evidence>
<keyword evidence="15" id="KW-0378">Hydrolase</keyword>
<sequence>MFRRAFGSVPRHHVIRSPANFRNFFSVTESEVQVPVPERDGCVFVDSVFPVLLGKFDLRRYFVAPQKDTLLTNLQKKLSNVKTHDLRILSVDPHPKDGGVFVKFKYKASGAEEPALNVIEESLRQEARMNGGIATWLGPRTPNVWLVKGSPWTEDIIGRSASGILKVSFEGPDVPEETLYRLFRPYGRIEEVTQPTPVPAGMQRFSTIHFNRIHSATVARNVIYGLQVPTSGGPTRLRISYASPIEAHIIRDWITNHPKIFLPILFFLLGTLTYTIFDPIRILMVEAKLLDWFDLKEFKVYKWLRANTLERIYSKSEALPVDKQIWKEREDAERAIQAYLSDLPSTVTFVHGPQGSGKSTMIASALKSAERKSLVIDCRELSKASSDAQLVAGLAKQTGYWPIFSFLNSLNNLIDLASVGVIGQKAGLSRSVDEQLQQILDTVALALRNVSDKQHKAVTKKIKAKERERPTDQLDKKKASQREESLNEKANVPPDADQKQAQKPSLTDSGRKKENEGNEIQAVEALPIVVIRNFAGKTAREDLLNGLAQWAAKLAENQIAHVIVISDNRENSKKVAKALQSKPLNFVALYDADETSALAFVQEKLHEADVDVTLSREEKTYVQRLGGRSVDLESLINKVRSGMGVKEAVEDIVNRGVGELRKNAFGDDAEDAKNFPWTRGQAWTLLNLLSRNPEVPYHQILVDYPFKGDESPLRSMEHAELITIATRDGLPTVIRPGKPVYRWVFERLVNDPIFRATQEIEFNNRLVSIAETTIQSCEEELLKLVEIGKNGPSTWLTEDPSSRRSRYLLKKMMESERKLEALERKNAELKKTLSKLS</sequence>
<dbReference type="EMBL" id="JANVFS010000057">
    <property type="protein sequence ID" value="KAJ4464625.1"/>
    <property type="molecule type" value="Genomic_DNA"/>
</dbReference>
<dbReference type="SUPFAM" id="SSF52540">
    <property type="entry name" value="P-loop containing nucleoside triphosphate hydrolases"/>
    <property type="match status" value="1"/>
</dbReference>
<dbReference type="SUPFAM" id="SSF54928">
    <property type="entry name" value="RNA-binding domain, RBD"/>
    <property type="match status" value="1"/>
</dbReference>
<dbReference type="Gene3D" id="3.30.70.330">
    <property type="match status" value="1"/>
</dbReference>
<evidence type="ECO:0000256" key="7">
    <source>
        <dbReference type="ARBA" id="ARBA00022989"/>
    </source>
</evidence>
<evidence type="ECO:0000313" key="16">
    <source>
        <dbReference type="Proteomes" id="UP001150238"/>
    </source>
</evidence>
<dbReference type="GO" id="GO:0005743">
    <property type="term" value="C:mitochondrial inner membrane"/>
    <property type="evidence" value="ECO:0007669"/>
    <property type="project" value="UniProtKB-SubCell"/>
</dbReference>
<dbReference type="GO" id="GO:0006397">
    <property type="term" value="P:mRNA processing"/>
    <property type="evidence" value="ECO:0007669"/>
    <property type="project" value="UniProtKB-UniRule"/>
</dbReference>
<dbReference type="Pfam" id="PF10443">
    <property type="entry name" value="RNA12"/>
    <property type="match status" value="1"/>
</dbReference>
<evidence type="ECO:0000256" key="1">
    <source>
        <dbReference type="ARBA" id="ARBA00004434"/>
    </source>
</evidence>
<dbReference type="GO" id="GO:0004527">
    <property type="term" value="F:exonuclease activity"/>
    <property type="evidence" value="ECO:0007669"/>
    <property type="project" value="UniProtKB-KW"/>
</dbReference>
<evidence type="ECO:0000256" key="5">
    <source>
        <dbReference type="ARBA" id="ARBA00022792"/>
    </source>
</evidence>
<feature type="compositionally biased region" description="Polar residues" evidence="13">
    <location>
        <begin position="499"/>
        <end position="508"/>
    </location>
</feature>
<keyword evidence="6" id="KW-0809">Transit peptide</keyword>
<proteinExistence type="inferred from homology"/>
<feature type="domain" description="Mitochondrial escape protein 2 C-terminal" evidence="14">
    <location>
        <begin position="329"/>
        <end position="786"/>
    </location>
</feature>
<dbReference type="InterPro" id="IPR039627">
    <property type="entry name" value="Yme2_C"/>
</dbReference>
<dbReference type="InterPro" id="IPR018850">
    <property type="entry name" value="Mt_escape_2_C"/>
</dbReference>
<keyword evidence="7" id="KW-1133">Transmembrane helix</keyword>
<protein>
    <recommendedName>
        <fullName evidence="3 11">Mitochondrial escape protein 2</fullName>
    </recommendedName>
</protein>
<name>A0A9W8ZR21_9AGAR</name>
<dbReference type="Gene3D" id="3.40.50.300">
    <property type="entry name" value="P-loop containing nucleotide triphosphate hydrolases"/>
    <property type="match status" value="1"/>
</dbReference>
<comment type="function">
    <text evidence="10 11">Plays a role in maintaining the mitochondrial genome and in controlling the mtDNA escape. Involved in the regulation of mtDNA nucleotide structure and number. May have a dispensable role in early maturation of pre-rRNA.</text>
</comment>
<dbReference type="GO" id="GO:0003723">
    <property type="term" value="F:RNA binding"/>
    <property type="evidence" value="ECO:0007669"/>
    <property type="project" value="UniProtKB-UniRule"/>
</dbReference>
<dbReference type="Proteomes" id="UP001150238">
    <property type="component" value="Unassembled WGS sequence"/>
</dbReference>
<evidence type="ECO:0000256" key="13">
    <source>
        <dbReference type="SAM" id="MobiDB-lite"/>
    </source>
</evidence>
<feature type="region of interest" description="Disordered" evidence="13">
    <location>
        <begin position="456"/>
        <end position="518"/>
    </location>
</feature>
<keyword evidence="12" id="KW-0175">Coiled coil</keyword>
<evidence type="ECO:0000256" key="3">
    <source>
        <dbReference type="ARBA" id="ARBA00020222"/>
    </source>
</evidence>
<dbReference type="PANTHER" id="PTHR32198">
    <property type="entry name" value="MITOCHONDRIAL ESCAPE PROTEIN 2"/>
    <property type="match status" value="1"/>
</dbReference>
<keyword evidence="4" id="KW-0812">Transmembrane</keyword>
<keyword evidence="15" id="KW-0540">Nuclease</keyword>
<reference evidence="15" key="2">
    <citation type="journal article" date="2023" name="Proc. Natl. Acad. Sci. U.S.A.">
        <title>A global phylogenomic analysis of the shiitake genus Lentinula.</title>
        <authorList>
            <person name="Sierra-Patev S."/>
            <person name="Min B."/>
            <person name="Naranjo-Ortiz M."/>
            <person name="Looney B."/>
            <person name="Konkel Z."/>
            <person name="Slot J.C."/>
            <person name="Sakamoto Y."/>
            <person name="Steenwyk J.L."/>
            <person name="Rokas A."/>
            <person name="Carro J."/>
            <person name="Camarero S."/>
            <person name="Ferreira P."/>
            <person name="Molpeceres G."/>
            <person name="Ruiz-Duenas F.J."/>
            <person name="Serrano A."/>
            <person name="Henrissat B."/>
            <person name="Drula E."/>
            <person name="Hughes K.W."/>
            <person name="Mata J.L."/>
            <person name="Ishikawa N.K."/>
            <person name="Vargas-Isla R."/>
            <person name="Ushijima S."/>
            <person name="Smith C.A."/>
            <person name="Donoghue J."/>
            <person name="Ahrendt S."/>
            <person name="Andreopoulos W."/>
            <person name="He G."/>
            <person name="LaButti K."/>
            <person name="Lipzen A."/>
            <person name="Ng V."/>
            <person name="Riley R."/>
            <person name="Sandor L."/>
            <person name="Barry K."/>
            <person name="Martinez A.T."/>
            <person name="Xiao Y."/>
            <person name="Gibbons J.G."/>
            <person name="Terashima K."/>
            <person name="Grigoriev I.V."/>
            <person name="Hibbett D."/>
        </authorList>
    </citation>
    <scope>NUCLEOTIDE SEQUENCE</scope>
    <source>
        <strain evidence="15">Sp2 HRB7682 ss15</strain>
    </source>
</reference>
<dbReference type="PANTHER" id="PTHR32198:SF2">
    <property type="entry name" value="MITOCHONDRIAL ESCAPE PROTEIN 2"/>
    <property type="match status" value="1"/>
</dbReference>
<evidence type="ECO:0000256" key="12">
    <source>
        <dbReference type="SAM" id="Coils"/>
    </source>
</evidence>
<comment type="subcellular location">
    <subcellularLocation>
        <location evidence="1 11">Mitochondrion inner membrane</location>
        <topology evidence="1 11">Single-pass membrane protein</topology>
    </subcellularLocation>
</comment>
<dbReference type="AlphaFoldDB" id="A0A9W8ZR21"/>
<reference evidence="15" key="1">
    <citation type="submission" date="2022-08" db="EMBL/GenBank/DDBJ databases">
        <authorList>
            <consortium name="DOE Joint Genome Institute"/>
            <person name="Min B."/>
            <person name="Riley R."/>
            <person name="Sierra-Patev S."/>
            <person name="Naranjo-Ortiz M."/>
            <person name="Looney B."/>
            <person name="Konkel Z."/>
            <person name="Slot J.C."/>
            <person name="Sakamoto Y."/>
            <person name="Steenwyk J.L."/>
            <person name="Rokas A."/>
            <person name="Carro J."/>
            <person name="Camarero S."/>
            <person name="Ferreira P."/>
            <person name="Molpeceres G."/>
            <person name="Ruiz-Duenas F.J."/>
            <person name="Serrano A."/>
            <person name="Henrissat B."/>
            <person name="Drula E."/>
            <person name="Hughes K.W."/>
            <person name="Mata J.L."/>
            <person name="Ishikawa N.K."/>
            <person name="Vargas-Isla R."/>
            <person name="Ushijima S."/>
            <person name="Smith C.A."/>
            <person name="Ahrendt S."/>
            <person name="Andreopoulos W."/>
            <person name="He G."/>
            <person name="Labutti K."/>
            <person name="Lipzen A."/>
            <person name="Ng V."/>
            <person name="Sandor L."/>
            <person name="Barry K."/>
            <person name="Martinez A.T."/>
            <person name="Xiao Y."/>
            <person name="Gibbons J.G."/>
            <person name="Terashima K."/>
            <person name="Hibbett D.S."/>
            <person name="Grigoriev I.V."/>
        </authorList>
    </citation>
    <scope>NUCLEOTIDE SEQUENCE</scope>
    <source>
        <strain evidence="15">Sp2 HRB7682 ss15</strain>
    </source>
</reference>
<feature type="compositionally biased region" description="Basic and acidic residues" evidence="13">
    <location>
        <begin position="465"/>
        <end position="487"/>
    </location>
</feature>
<organism evidence="15 16">
    <name type="scientific">Lentinula lateritia</name>
    <dbReference type="NCBI Taxonomy" id="40482"/>
    <lineage>
        <taxon>Eukaryota</taxon>
        <taxon>Fungi</taxon>
        <taxon>Dikarya</taxon>
        <taxon>Basidiomycota</taxon>
        <taxon>Agaricomycotina</taxon>
        <taxon>Agaricomycetes</taxon>
        <taxon>Agaricomycetidae</taxon>
        <taxon>Agaricales</taxon>
        <taxon>Marasmiineae</taxon>
        <taxon>Omphalotaceae</taxon>
        <taxon>Lentinula</taxon>
    </lineage>
</organism>
<evidence type="ECO:0000313" key="15">
    <source>
        <dbReference type="EMBL" id="KAJ4464625.1"/>
    </source>
</evidence>
<keyword evidence="11" id="KW-0694">RNA-binding</keyword>
<evidence type="ECO:0000256" key="4">
    <source>
        <dbReference type="ARBA" id="ARBA00022692"/>
    </source>
</evidence>
<evidence type="ECO:0000259" key="14">
    <source>
        <dbReference type="Pfam" id="PF10443"/>
    </source>
</evidence>
<evidence type="ECO:0000256" key="10">
    <source>
        <dbReference type="ARBA" id="ARBA00025276"/>
    </source>
</evidence>
<keyword evidence="15" id="KW-0269">Exonuclease</keyword>
<evidence type="ECO:0000256" key="9">
    <source>
        <dbReference type="ARBA" id="ARBA00023136"/>
    </source>
</evidence>